<evidence type="ECO:0000313" key="2">
    <source>
        <dbReference type="EMBL" id="ABA47671.1"/>
    </source>
</evidence>
<gene>
    <name evidence="2" type="ordered locus">BURPS1710b_1554</name>
</gene>
<dbReference type="KEGG" id="bpm:BURPS1710b_1554"/>
<feature type="compositionally biased region" description="Basic and acidic residues" evidence="1">
    <location>
        <begin position="417"/>
        <end position="429"/>
    </location>
</feature>
<feature type="compositionally biased region" description="Basic and acidic residues" evidence="1">
    <location>
        <begin position="319"/>
        <end position="328"/>
    </location>
</feature>
<feature type="compositionally biased region" description="Basic and acidic residues" evidence="1">
    <location>
        <begin position="238"/>
        <end position="251"/>
    </location>
</feature>
<proteinExistence type="predicted"/>
<feature type="compositionally biased region" description="Basic residues" evidence="1">
    <location>
        <begin position="373"/>
        <end position="383"/>
    </location>
</feature>
<feature type="compositionally biased region" description="Basic and acidic residues" evidence="1">
    <location>
        <begin position="179"/>
        <end position="197"/>
    </location>
</feature>
<feature type="compositionally biased region" description="Basic residues" evidence="1">
    <location>
        <begin position="165"/>
        <end position="178"/>
    </location>
</feature>
<evidence type="ECO:0000256" key="1">
    <source>
        <dbReference type="SAM" id="MobiDB-lite"/>
    </source>
</evidence>
<dbReference type="Proteomes" id="UP000002700">
    <property type="component" value="Chromosome I"/>
</dbReference>
<feature type="region of interest" description="Disordered" evidence="1">
    <location>
        <begin position="347"/>
        <end position="439"/>
    </location>
</feature>
<dbReference type="HOGENOM" id="CLU_592743_0_0_4"/>
<dbReference type="EnsemblBacteria" id="ABA47671">
    <property type="protein sequence ID" value="ABA47671"/>
    <property type="gene ID" value="BURPS1710b_1554"/>
</dbReference>
<protein>
    <submittedName>
        <fullName evidence="2">Uncharacterized protein</fullName>
    </submittedName>
</protein>
<feature type="region of interest" description="Disordered" evidence="1">
    <location>
        <begin position="76"/>
        <end position="257"/>
    </location>
</feature>
<feature type="compositionally biased region" description="Basic residues" evidence="1">
    <location>
        <begin position="430"/>
        <end position="439"/>
    </location>
</feature>
<feature type="compositionally biased region" description="Low complexity" evidence="1">
    <location>
        <begin position="149"/>
        <end position="164"/>
    </location>
</feature>
<accession>Q3JTZ6</accession>
<organism evidence="2 3">
    <name type="scientific">Burkholderia pseudomallei (strain 1710b)</name>
    <dbReference type="NCBI Taxonomy" id="320372"/>
    <lineage>
        <taxon>Bacteria</taxon>
        <taxon>Pseudomonadati</taxon>
        <taxon>Pseudomonadota</taxon>
        <taxon>Betaproteobacteria</taxon>
        <taxon>Burkholderiales</taxon>
        <taxon>Burkholderiaceae</taxon>
        <taxon>Burkholderia</taxon>
        <taxon>pseudomallei group</taxon>
    </lineage>
</organism>
<feature type="region of interest" description="Disordered" evidence="1">
    <location>
        <begin position="284"/>
        <end position="328"/>
    </location>
</feature>
<feature type="compositionally biased region" description="Basic and acidic residues" evidence="1">
    <location>
        <begin position="213"/>
        <end position="227"/>
    </location>
</feature>
<feature type="compositionally biased region" description="Basic and acidic residues" evidence="1">
    <location>
        <begin position="284"/>
        <end position="310"/>
    </location>
</feature>
<reference evidence="2 3" key="1">
    <citation type="submission" date="2005-09" db="EMBL/GenBank/DDBJ databases">
        <authorList>
            <person name="Woods D.E."/>
            <person name="Nierman W.C."/>
        </authorList>
    </citation>
    <scope>NUCLEOTIDE SEQUENCE [LARGE SCALE GENOMIC DNA]</scope>
    <source>
        <strain evidence="2 3">1710b</strain>
    </source>
</reference>
<evidence type="ECO:0000313" key="3">
    <source>
        <dbReference type="Proteomes" id="UP000002700"/>
    </source>
</evidence>
<feature type="compositionally biased region" description="Basic and acidic residues" evidence="1">
    <location>
        <begin position="392"/>
        <end position="402"/>
    </location>
</feature>
<dbReference type="AlphaFoldDB" id="Q3JTZ6"/>
<dbReference type="EMBL" id="CP000124">
    <property type="protein sequence ID" value="ABA47671.1"/>
    <property type="molecule type" value="Genomic_DNA"/>
</dbReference>
<sequence length="461" mass="51986">MQARPEQGRARHPRRGPSAEGARRRRDRQSDAREGRRKARIGAMIAPDALHPDAFHSAIRTVGVACDAGLAARARRTARRRSGSPAPADRRAPVTGTDSDRRVRRFGTSAASGIPHRASGIEPPRRAAPRPVARRLRRCRIEATGVHVRASPGRRLARPPARARATGRRRRRASRRAHARDGDRRRPPEQRDAERRAQPPAVRQVLLGRHRRADREHPADAARAQREHHAHQHPAAADAKEAVTQAERETVPPRMPASPLLAHEHQRRAALVDATVLERAELIGARERQHGRADEPPMPGEPRRASRERVQAGVARLGEQPERAPCREIAEHDEQHQPVALGPRGRQALEGAQQRQHGRQHHRDDHQQPRGGVQRRRHDRAARRNQPAQPGETRRRPVDGMKKTRIRAAVPRPQRAPGRDDRRDRERHEHAARRSRVQHGARFIAGEAKRRFATLRITNGT</sequence>
<name>Q3JTZ6_BURP1</name>
<feature type="region of interest" description="Disordered" evidence="1">
    <location>
        <begin position="1"/>
        <end position="45"/>
    </location>
</feature>